<dbReference type="InterPro" id="IPR001680">
    <property type="entry name" value="WD40_rpt"/>
</dbReference>
<keyword evidence="1 3" id="KW-0853">WD repeat</keyword>
<dbReference type="PROSITE" id="PS00678">
    <property type="entry name" value="WD_REPEATS_1"/>
    <property type="match status" value="1"/>
</dbReference>
<feature type="repeat" description="WD" evidence="3">
    <location>
        <begin position="158"/>
        <end position="199"/>
    </location>
</feature>
<dbReference type="HOGENOM" id="CLU_064154_0_0_1"/>
<dbReference type="AlphaFoldDB" id="G0P9I0"/>
<dbReference type="PANTHER" id="PTHR19855">
    <property type="entry name" value="WD40 REPEAT PROTEIN 12, 37"/>
    <property type="match status" value="1"/>
</dbReference>
<dbReference type="EMBL" id="GL380152">
    <property type="protein sequence ID" value="EGT48518.1"/>
    <property type="molecule type" value="Genomic_DNA"/>
</dbReference>
<dbReference type="InterPro" id="IPR036322">
    <property type="entry name" value="WD40_repeat_dom_sf"/>
</dbReference>
<dbReference type="FunCoup" id="G0P9I0">
    <property type="interactions" value="650"/>
</dbReference>
<sequence length="333" mass="38065">MSSDETEKTPAELLSLPNEVLCYLFTFIPPHDAITKIPLVCKRFNLIIKDAKFWSTRIRNEQSVRMPQCELRHPDYSPQKSFYMIHQQNQRWKDWESQRIITAPGHMATVDSVMLFSKNEKLFCLSGSRDRSIRLWDIQNVGSGENSEENKWTVAQNDTAHSGWIWNVSRNEESEKFYTTSWDSTVKEWSILDGGALQELNSVNLGSAVQCVSTSGSPNEVVCTTFARRTAVIDTRSFKIVADHQLHKKAVIGLAVQGDKIFTSSEDRMMMMVDRRMMSKAVLFEYCPKSYKTSLSLQRHQLLTSTSDGKVKLYDANNFNVVQSYTVTGILGY</sequence>
<gene>
    <name evidence="5" type="ORF">CAEBREN_26115</name>
</gene>
<evidence type="ECO:0000256" key="1">
    <source>
        <dbReference type="ARBA" id="ARBA00022574"/>
    </source>
</evidence>
<dbReference type="OMA" id="NGWIWDL"/>
<dbReference type="SMART" id="SM00320">
    <property type="entry name" value="WD40"/>
    <property type="match status" value="4"/>
</dbReference>
<feature type="repeat" description="WD" evidence="3">
    <location>
        <begin position="103"/>
        <end position="140"/>
    </location>
</feature>
<proteinExistence type="predicted"/>
<dbReference type="SUPFAM" id="SSF50978">
    <property type="entry name" value="WD40 repeat-like"/>
    <property type="match status" value="1"/>
</dbReference>
<organism evidence="6">
    <name type="scientific">Caenorhabditis brenneri</name>
    <name type="common">Nematode worm</name>
    <dbReference type="NCBI Taxonomy" id="135651"/>
    <lineage>
        <taxon>Eukaryota</taxon>
        <taxon>Metazoa</taxon>
        <taxon>Ecdysozoa</taxon>
        <taxon>Nematoda</taxon>
        <taxon>Chromadorea</taxon>
        <taxon>Rhabditida</taxon>
        <taxon>Rhabditina</taxon>
        <taxon>Rhabditomorpha</taxon>
        <taxon>Rhabditoidea</taxon>
        <taxon>Rhabditidae</taxon>
        <taxon>Peloderinae</taxon>
        <taxon>Caenorhabditis</taxon>
    </lineage>
</organism>
<dbReference type="Pfam" id="PF00400">
    <property type="entry name" value="WD40"/>
    <property type="match status" value="2"/>
</dbReference>
<dbReference type="InterPro" id="IPR001810">
    <property type="entry name" value="F-box_dom"/>
</dbReference>
<name>G0P9I0_CAEBE</name>
<dbReference type="Gene3D" id="1.20.1280.50">
    <property type="match status" value="1"/>
</dbReference>
<protein>
    <recommendedName>
        <fullName evidence="4">F-box domain-containing protein</fullName>
    </recommendedName>
</protein>
<evidence type="ECO:0000259" key="4">
    <source>
        <dbReference type="PROSITE" id="PS50181"/>
    </source>
</evidence>
<dbReference type="Proteomes" id="UP000008068">
    <property type="component" value="Unassembled WGS sequence"/>
</dbReference>
<dbReference type="SUPFAM" id="SSF81383">
    <property type="entry name" value="F-box domain"/>
    <property type="match status" value="1"/>
</dbReference>
<accession>G0P9I0</accession>
<dbReference type="InterPro" id="IPR015943">
    <property type="entry name" value="WD40/YVTN_repeat-like_dom_sf"/>
</dbReference>
<dbReference type="PROSITE" id="PS50082">
    <property type="entry name" value="WD_REPEATS_2"/>
    <property type="match status" value="2"/>
</dbReference>
<dbReference type="PANTHER" id="PTHR19855:SF33">
    <property type="entry name" value="F-BOX_WD REPEAT-CONTAINING PROTEIN MEC-15"/>
    <property type="match status" value="1"/>
</dbReference>
<dbReference type="Pfam" id="PF12937">
    <property type="entry name" value="F-box-like"/>
    <property type="match status" value="1"/>
</dbReference>
<reference evidence="6" key="1">
    <citation type="submission" date="2011-07" db="EMBL/GenBank/DDBJ databases">
        <authorList>
            <consortium name="Caenorhabditis brenneri Sequencing and Analysis Consortium"/>
            <person name="Wilson R.K."/>
        </authorList>
    </citation>
    <scope>NUCLEOTIDE SEQUENCE [LARGE SCALE GENOMIC DNA]</scope>
    <source>
        <strain evidence="6">PB2801</strain>
    </source>
</reference>
<evidence type="ECO:0000256" key="3">
    <source>
        <dbReference type="PROSITE-ProRule" id="PRU00221"/>
    </source>
</evidence>
<evidence type="ECO:0000313" key="5">
    <source>
        <dbReference type="EMBL" id="EGT48518.1"/>
    </source>
</evidence>
<dbReference type="OrthoDB" id="2305498at2759"/>
<keyword evidence="6" id="KW-1185">Reference proteome</keyword>
<dbReference type="STRING" id="135651.G0P9I0"/>
<dbReference type="PROSITE" id="PS50181">
    <property type="entry name" value="FBOX"/>
    <property type="match status" value="1"/>
</dbReference>
<dbReference type="InterPro" id="IPR019775">
    <property type="entry name" value="WD40_repeat_CS"/>
</dbReference>
<dbReference type="Gene3D" id="2.130.10.10">
    <property type="entry name" value="YVTN repeat-like/Quinoprotein amine dehydrogenase"/>
    <property type="match status" value="1"/>
</dbReference>
<evidence type="ECO:0000313" key="6">
    <source>
        <dbReference type="Proteomes" id="UP000008068"/>
    </source>
</evidence>
<keyword evidence="2" id="KW-0677">Repeat</keyword>
<feature type="domain" description="F-box" evidence="4">
    <location>
        <begin position="10"/>
        <end position="57"/>
    </location>
</feature>
<evidence type="ECO:0000256" key="2">
    <source>
        <dbReference type="ARBA" id="ARBA00022737"/>
    </source>
</evidence>
<dbReference type="eggNOG" id="KOG0274">
    <property type="taxonomic scope" value="Eukaryota"/>
</dbReference>
<dbReference type="InterPro" id="IPR036047">
    <property type="entry name" value="F-box-like_dom_sf"/>
</dbReference>
<dbReference type="InParanoid" id="G0P9I0"/>